<dbReference type="InterPro" id="IPR029063">
    <property type="entry name" value="SAM-dependent_MTases_sf"/>
</dbReference>
<dbReference type="Pfam" id="PF10672">
    <property type="entry name" value="Methyltrans_SAM"/>
    <property type="match status" value="1"/>
</dbReference>
<dbReference type="InterPro" id="IPR041532">
    <property type="entry name" value="RlmI-like_PUA"/>
</dbReference>
<reference evidence="11" key="1">
    <citation type="submission" date="2017-08" db="EMBL/GenBank/DDBJ databases">
        <title>Direct submision.</title>
        <authorList>
            <person name="Kim S.-J."/>
            <person name="Rhee S.-K."/>
        </authorList>
    </citation>
    <scope>NUCLEOTIDE SEQUENCE [LARGE SCALE GENOMIC DNA]</scope>
    <source>
        <strain evidence="11">GI5</strain>
    </source>
</reference>
<gene>
    <name evidence="10" type="ORF">Kalk_13625</name>
</gene>
<evidence type="ECO:0000259" key="9">
    <source>
        <dbReference type="Pfam" id="PF17785"/>
    </source>
</evidence>
<dbReference type="CDD" id="cd02440">
    <property type="entry name" value="AdoMet_MTases"/>
    <property type="match status" value="1"/>
</dbReference>
<keyword evidence="11" id="KW-1185">Reference proteome</keyword>
<dbReference type="Proteomes" id="UP000235116">
    <property type="component" value="Chromosome"/>
</dbReference>
<dbReference type="KEGG" id="kak:Kalk_13625"/>
<evidence type="ECO:0000313" key="10">
    <source>
        <dbReference type="EMBL" id="AUM13395.1"/>
    </source>
</evidence>
<evidence type="ECO:0000256" key="1">
    <source>
        <dbReference type="ARBA" id="ARBA00004496"/>
    </source>
</evidence>
<sequence>MSDSNLPRIRLKSKEERRIKSGHLWIYSNEVDTAVTPLQGLEAGLEVLFEEASGKPLGRGYVNPHSLICGRLLTRDAKRSLDQRFLEFRLQQALALRERAYDQPYYRLVYGDSDGLSGLVVDRFGDYLVAQLNTAGMERLKAPLLAALEAVLKPKAVLWRNDSAQREQEGLPLEVVVAAGEWPQQIDVVENGLAFQVASESGQKTGWFYDHRESRRELTRWVKGKRVLDVFSYVGGWGLQAMAAGAASLTAIDASEAALDQLQANAERQGVAENVTSYEGNAFDVLRALLEQEEKFDVIVVDPPAFIKRKKDFKSGLNAYSKLNGLALRLLERDGILVSASCSMHLPEETLLDTVRGAARHVDRHAQLVYRGTQGPDHPVHPAIPETHYLKALFFRVNPAL</sequence>
<evidence type="ECO:0000313" key="11">
    <source>
        <dbReference type="Proteomes" id="UP000235116"/>
    </source>
</evidence>
<feature type="domain" description="RlmI-like PUA" evidence="9">
    <location>
        <begin position="9"/>
        <end position="75"/>
    </location>
</feature>
<dbReference type="OrthoDB" id="9805492at2"/>
<dbReference type="Gene3D" id="2.30.130.10">
    <property type="entry name" value="PUA domain"/>
    <property type="match status" value="1"/>
</dbReference>
<accession>A0A2K9LPK1</accession>
<dbReference type="GO" id="GO:0032259">
    <property type="term" value="P:methylation"/>
    <property type="evidence" value="ECO:0007669"/>
    <property type="project" value="UniProtKB-KW"/>
</dbReference>
<evidence type="ECO:0000256" key="3">
    <source>
        <dbReference type="ARBA" id="ARBA00022552"/>
    </source>
</evidence>
<dbReference type="EMBL" id="CP022684">
    <property type="protein sequence ID" value="AUM13395.1"/>
    <property type="molecule type" value="Genomic_DNA"/>
</dbReference>
<dbReference type="GO" id="GO:0005737">
    <property type="term" value="C:cytoplasm"/>
    <property type="evidence" value="ECO:0007669"/>
    <property type="project" value="UniProtKB-SubCell"/>
</dbReference>
<dbReference type="GO" id="GO:0003723">
    <property type="term" value="F:RNA binding"/>
    <property type="evidence" value="ECO:0007669"/>
    <property type="project" value="InterPro"/>
</dbReference>
<keyword evidence="6" id="KW-0949">S-adenosyl-L-methionine</keyword>
<comment type="similarity">
    <text evidence="7">Belongs to the methyltransferase superfamily. RlmI family.</text>
</comment>
<keyword evidence="2" id="KW-0963">Cytoplasm</keyword>
<evidence type="ECO:0000256" key="5">
    <source>
        <dbReference type="ARBA" id="ARBA00022679"/>
    </source>
</evidence>
<dbReference type="PANTHER" id="PTHR42873">
    <property type="entry name" value="RIBOSOMAL RNA LARGE SUBUNIT METHYLTRANSFERASE"/>
    <property type="match status" value="1"/>
</dbReference>
<organism evidence="10 11">
    <name type="scientific">Ketobacter alkanivorans</name>
    <dbReference type="NCBI Taxonomy" id="1917421"/>
    <lineage>
        <taxon>Bacteria</taxon>
        <taxon>Pseudomonadati</taxon>
        <taxon>Pseudomonadota</taxon>
        <taxon>Gammaproteobacteria</taxon>
        <taxon>Pseudomonadales</taxon>
        <taxon>Ketobacteraceae</taxon>
        <taxon>Ketobacter</taxon>
    </lineage>
</organism>
<comment type="subcellular location">
    <subcellularLocation>
        <location evidence="1">Cytoplasm</location>
    </subcellularLocation>
</comment>
<dbReference type="SUPFAM" id="SSF88697">
    <property type="entry name" value="PUA domain-like"/>
    <property type="match status" value="1"/>
</dbReference>
<dbReference type="AlphaFoldDB" id="A0A2K9LPK1"/>
<keyword evidence="3" id="KW-0698">rRNA processing</keyword>
<dbReference type="GO" id="GO:0008168">
    <property type="term" value="F:methyltransferase activity"/>
    <property type="evidence" value="ECO:0007669"/>
    <property type="project" value="UniProtKB-KW"/>
</dbReference>
<evidence type="ECO:0000256" key="4">
    <source>
        <dbReference type="ARBA" id="ARBA00022603"/>
    </source>
</evidence>
<keyword evidence="5 10" id="KW-0808">Transferase</keyword>
<dbReference type="CDD" id="cd21153">
    <property type="entry name" value="PUA_RlmI"/>
    <property type="match status" value="1"/>
</dbReference>
<dbReference type="InterPro" id="IPR036974">
    <property type="entry name" value="PUA_sf"/>
</dbReference>
<dbReference type="RefSeq" id="WP_101894773.1">
    <property type="nucleotide sequence ID" value="NZ_CP022684.1"/>
</dbReference>
<dbReference type="Gene3D" id="3.40.50.150">
    <property type="entry name" value="Vaccinia Virus protein VP39"/>
    <property type="match status" value="1"/>
</dbReference>
<dbReference type="PROSITE" id="PS50890">
    <property type="entry name" value="PUA"/>
    <property type="match status" value="1"/>
</dbReference>
<dbReference type="GO" id="GO:0006364">
    <property type="term" value="P:rRNA processing"/>
    <property type="evidence" value="ECO:0007669"/>
    <property type="project" value="UniProtKB-KW"/>
</dbReference>
<name>A0A2K9LPK1_9GAMM</name>
<proteinExistence type="inferred from homology"/>
<dbReference type="InterPro" id="IPR019614">
    <property type="entry name" value="SAM-dep_methyl-trfase"/>
</dbReference>
<dbReference type="Pfam" id="PF17785">
    <property type="entry name" value="PUA_3"/>
    <property type="match status" value="1"/>
</dbReference>
<evidence type="ECO:0000256" key="2">
    <source>
        <dbReference type="ARBA" id="ARBA00022490"/>
    </source>
</evidence>
<dbReference type="Gene3D" id="3.30.750.80">
    <property type="entry name" value="RNA methyltransferase domain (HRMD) like"/>
    <property type="match status" value="1"/>
</dbReference>
<dbReference type="CDD" id="cd11572">
    <property type="entry name" value="RlmI_M_like"/>
    <property type="match status" value="1"/>
</dbReference>
<evidence type="ECO:0000256" key="6">
    <source>
        <dbReference type="ARBA" id="ARBA00022691"/>
    </source>
</evidence>
<keyword evidence="4 10" id="KW-0489">Methyltransferase</keyword>
<dbReference type="PANTHER" id="PTHR42873:SF1">
    <property type="entry name" value="S-ADENOSYLMETHIONINE-DEPENDENT METHYLTRANSFERASE DOMAIN-CONTAINING PROTEIN"/>
    <property type="match status" value="1"/>
</dbReference>
<dbReference type="SUPFAM" id="SSF53335">
    <property type="entry name" value="S-adenosyl-L-methionine-dependent methyltransferases"/>
    <property type="match status" value="1"/>
</dbReference>
<dbReference type="InterPro" id="IPR015947">
    <property type="entry name" value="PUA-like_sf"/>
</dbReference>
<protein>
    <submittedName>
        <fullName evidence="10">RlmI/RlmK family 23S rRNA methyltransferase</fullName>
    </submittedName>
</protein>
<evidence type="ECO:0000256" key="7">
    <source>
        <dbReference type="ARBA" id="ARBA00038091"/>
    </source>
</evidence>
<evidence type="ECO:0000259" key="8">
    <source>
        <dbReference type="Pfam" id="PF10672"/>
    </source>
</evidence>
<feature type="domain" description="S-adenosylmethionine-dependent methyltransferase" evidence="8">
    <location>
        <begin position="179"/>
        <end position="395"/>
    </location>
</feature>